<proteinExistence type="inferred from homology"/>
<keyword evidence="6 13" id="KW-0732">Signal</keyword>
<keyword evidence="9" id="KW-0564">Palmitate</keyword>
<evidence type="ECO:0000256" key="1">
    <source>
        <dbReference type="ARBA" id="ARBA00004459"/>
    </source>
</evidence>
<evidence type="ECO:0000256" key="6">
    <source>
        <dbReference type="ARBA" id="ARBA00022729"/>
    </source>
</evidence>
<feature type="chain" id="PRO_5046468327" description="Outer-membrane lipoprotein LolB" evidence="13">
    <location>
        <begin position="18"/>
        <end position="201"/>
    </location>
</feature>
<comment type="subunit">
    <text evidence="3">Monomer.</text>
</comment>
<evidence type="ECO:0000313" key="14">
    <source>
        <dbReference type="EMBL" id="MCX2975030.1"/>
    </source>
</evidence>
<dbReference type="Gene3D" id="2.50.20.10">
    <property type="entry name" value="Lipoprotein localisation LolA/LolB/LppX"/>
    <property type="match status" value="1"/>
</dbReference>
<keyword evidence="15" id="KW-1185">Reference proteome</keyword>
<evidence type="ECO:0000256" key="11">
    <source>
        <dbReference type="ARBA" id="ARBA00023237"/>
    </source>
</evidence>
<keyword evidence="5" id="KW-0813">Transport</keyword>
<evidence type="ECO:0000256" key="13">
    <source>
        <dbReference type="SAM" id="SignalP"/>
    </source>
</evidence>
<evidence type="ECO:0000256" key="7">
    <source>
        <dbReference type="ARBA" id="ARBA00022927"/>
    </source>
</evidence>
<dbReference type="RefSeq" id="WP_279253694.1">
    <property type="nucleotide sequence ID" value="NZ_SHNP01000005.1"/>
</dbReference>
<sequence length="201" mass="22731">MQRFCASLLAFSLLLMAGCAGLPKAALEDTSFEARRTKLQQLEHWTASGKIALRTADQSESVSLVWQQVGNATHVRLSGPMGISATTIDSDGLQMEIRQGEDYSRWSLDDPQVQQTGGWDLPLRSLHHWLKGIPDPDLEVELLELDEANQLPELLQQQGWTVEFQQFARFGDYQLPTRLQATRGTTSARILLREWRDFFTS</sequence>
<dbReference type="Proteomes" id="UP001143307">
    <property type="component" value="Unassembled WGS sequence"/>
</dbReference>
<evidence type="ECO:0000256" key="12">
    <source>
        <dbReference type="ARBA" id="ARBA00023288"/>
    </source>
</evidence>
<evidence type="ECO:0000256" key="9">
    <source>
        <dbReference type="ARBA" id="ARBA00023139"/>
    </source>
</evidence>
<evidence type="ECO:0000256" key="3">
    <source>
        <dbReference type="ARBA" id="ARBA00011245"/>
    </source>
</evidence>
<dbReference type="InterPro" id="IPR029046">
    <property type="entry name" value="LolA/LolB/LppX"/>
</dbReference>
<dbReference type="SUPFAM" id="SSF89392">
    <property type="entry name" value="Prokaryotic lipoproteins and lipoprotein localization factors"/>
    <property type="match status" value="1"/>
</dbReference>
<keyword evidence="10" id="KW-0143">Chaperone</keyword>
<feature type="signal peptide" evidence="13">
    <location>
        <begin position="1"/>
        <end position="17"/>
    </location>
</feature>
<protein>
    <recommendedName>
        <fullName evidence="4">Outer-membrane lipoprotein LolB</fullName>
    </recommendedName>
</protein>
<keyword evidence="8" id="KW-0472">Membrane</keyword>
<evidence type="ECO:0000256" key="8">
    <source>
        <dbReference type="ARBA" id="ARBA00023136"/>
    </source>
</evidence>
<organism evidence="14 15">
    <name type="scientific">Candidatus Seongchinamella marina</name>
    <dbReference type="NCBI Taxonomy" id="2518990"/>
    <lineage>
        <taxon>Bacteria</taxon>
        <taxon>Pseudomonadati</taxon>
        <taxon>Pseudomonadota</taxon>
        <taxon>Gammaproteobacteria</taxon>
        <taxon>Cellvibrionales</taxon>
        <taxon>Halieaceae</taxon>
        <taxon>Seongchinamella</taxon>
    </lineage>
</organism>
<evidence type="ECO:0000256" key="4">
    <source>
        <dbReference type="ARBA" id="ARBA00016202"/>
    </source>
</evidence>
<comment type="similarity">
    <text evidence="2">Belongs to the LolB family.</text>
</comment>
<dbReference type="NCBIfam" id="TIGR00548">
    <property type="entry name" value="lolB"/>
    <property type="match status" value="1"/>
</dbReference>
<evidence type="ECO:0000256" key="10">
    <source>
        <dbReference type="ARBA" id="ARBA00023186"/>
    </source>
</evidence>
<dbReference type="InterPro" id="IPR004565">
    <property type="entry name" value="OM_lipoprot_LolB"/>
</dbReference>
<dbReference type="CDD" id="cd16326">
    <property type="entry name" value="LolB"/>
    <property type="match status" value="1"/>
</dbReference>
<keyword evidence="12 14" id="KW-0449">Lipoprotein</keyword>
<accession>A0ABT3SYL7</accession>
<gene>
    <name evidence="14" type="primary">lolB</name>
    <name evidence="14" type="ORF">EYC87_15685</name>
</gene>
<evidence type="ECO:0000256" key="2">
    <source>
        <dbReference type="ARBA" id="ARBA00009696"/>
    </source>
</evidence>
<evidence type="ECO:0000313" key="15">
    <source>
        <dbReference type="Proteomes" id="UP001143307"/>
    </source>
</evidence>
<dbReference type="EMBL" id="SHNP01000005">
    <property type="protein sequence ID" value="MCX2975030.1"/>
    <property type="molecule type" value="Genomic_DNA"/>
</dbReference>
<comment type="subcellular location">
    <subcellularLocation>
        <location evidence="1">Cell outer membrane</location>
        <topology evidence="1">Lipid-anchor</topology>
    </subcellularLocation>
</comment>
<dbReference type="PROSITE" id="PS51257">
    <property type="entry name" value="PROKAR_LIPOPROTEIN"/>
    <property type="match status" value="1"/>
</dbReference>
<name>A0ABT3SYL7_9GAMM</name>
<reference evidence="14" key="1">
    <citation type="submission" date="2019-02" db="EMBL/GenBank/DDBJ databases">
        <authorList>
            <person name="Li S.-H."/>
        </authorList>
    </citation>
    <scope>NUCLEOTIDE SEQUENCE</scope>
    <source>
        <strain evidence="14">IMCC8485</strain>
    </source>
</reference>
<dbReference type="Pfam" id="PF03550">
    <property type="entry name" value="LolB"/>
    <property type="match status" value="1"/>
</dbReference>
<keyword evidence="7" id="KW-0653">Protein transport</keyword>
<keyword evidence="11" id="KW-0998">Cell outer membrane</keyword>
<comment type="caution">
    <text evidence="14">The sequence shown here is derived from an EMBL/GenBank/DDBJ whole genome shotgun (WGS) entry which is preliminary data.</text>
</comment>
<evidence type="ECO:0000256" key="5">
    <source>
        <dbReference type="ARBA" id="ARBA00022448"/>
    </source>
</evidence>